<proteinExistence type="predicted"/>
<keyword evidence="2" id="KW-1185">Reference proteome</keyword>
<evidence type="ECO:0000313" key="2">
    <source>
        <dbReference type="Proteomes" id="UP000561417"/>
    </source>
</evidence>
<accession>A0A840NUR5</accession>
<sequence>MNYLYKNVLYLFSASLCFRKIEDIKIVCKDVNVGKTLKV</sequence>
<comment type="caution">
    <text evidence="1">The sequence shown here is derived from an EMBL/GenBank/DDBJ whole genome shotgun (WGS) entry which is preliminary data.</text>
</comment>
<dbReference type="EMBL" id="JACHIM010000003">
    <property type="protein sequence ID" value="MBB5073675.1"/>
    <property type="molecule type" value="Genomic_DNA"/>
</dbReference>
<dbReference type="Proteomes" id="UP000561417">
    <property type="component" value="Unassembled WGS sequence"/>
</dbReference>
<protein>
    <submittedName>
        <fullName evidence="1">Uncharacterized protein</fullName>
    </submittedName>
</protein>
<evidence type="ECO:0000313" key="1">
    <source>
        <dbReference type="EMBL" id="MBB5073675.1"/>
    </source>
</evidence>
<dbReference type="AlphaFoldDB" id="A0A840NUR5"/>
<organism evidence="1 2">
    <name type="scientific">Bartonella callosciuri</name>
    <dbReference type="NCBI Taxonomy" id="686223"/>
    <lineage>
        <taxon>Bacteria</taxon>
        <taxon>Pseudomonadati</taxon>
        <taxon>Pseudomonadota</taxon>
        <taxon>Alphaproteobacteria</taxon>
        <taxon>Hyphomicrobiales</taxon>
        <taxon>Bartonellaceae</taxon>
        <taxon>Bartonella</taxon>
    </lineage>
</organism>
<name>A0A840NUR5_9HYPH</name>
<reference evidence="1 2" key="1">
    <citation type="submission" date="2020-08" db="EMBL/GenBank/DDBJ databases">
        <title>Genomic Encyclopedia of Type Strains, Phase IV (KMG-IV): sequencing the most valuable type-strain genomes for metagenomic binning, comparative biology and taxonomic classification.</title>
        <authorList>
            <person name="Goeker M."/>
        </authorList>
    </citation>
    <scope>NUCLEOTIDE SEQUENCE [LARGE SCALE GENOMIC DNA]</scope>
    <source>
        <strain evidence="1 2">DSM 28538</strain>
    </source>
</reference>
<gene>
    <name evidence="1" type="ORF">HNQ69_000801</name>
</gene>